<dbReference type="EMBL" id="JACTVA010000010">
    <property type="protein sequence ID" value="MBC9206820.1"/>
    <property type="molecule type" value="Genomic_DNA"/>
</dbReference>
<name>A0ABR7RJS2_9PROT</name>
<keyword evidence="2" id="KW-1185">Reference proteome</keyword>
<accession>A0ABR7RJS2</accession>
<dbReference type="Proteomes" id="UP000626026">
    <property type="component" value="Unassembled WGS sequence"/>
</dbReference>
<reference evidence="1 2" key="1">
    <citation type="journal article" date="2013" name="Int. J. Syst. Evol. Microbiol.">
        <title>Roseomonas aerophila sp. nov., isolated from air.</title>
        <authorList>
            <person name="Kim S.J."/>
            <person name="Weon H.Y."/>
            <person name="Ahn J.H."/>
            <person name="Hong S.B."/>
            <person name="Seok S.J."/>
            <person name="Whang K.S."/>
            <person name="Kwon S.W."/>
        </authorList>
    </citation>
    <scope>NUCLEOTIDE SEQUENCE [LARGE SCALE GENOMIC DNA]</scope>
    <source>
        <strain evidence="1 2">NBRC 108923</strain>
    </source>
</reference>
<comment type="caution">
    <text evidence="1">The sequence shown here is derived from an EMBL/GenBank/DDBJ whole genome shotgun (WGS) entry which is preliminary data.</text>
</comment>
<organism evidence="1 2">
    <name type="scientific">Teichococcus aerophilus</name>
    <dbReference type="NCBI Taxonomy" id="1224513"/>
    <lineage>
        <taxon>Bacteria</taxon>
        <taxon>Pseudomonadati</taxon>
        <taxon>Pseudomonadota</taxon>
        <taxon>Alphaproteobacteria</taxon>
        <taxon>Acetobacterales</taxon>
        <taxon>Roseomonadaceae</taxon>
        <taxon>Roseomonas</taxon>
    </lineage>
</organism>
<evidence type="ECO:0000313" key="2">
    <source>
        <dbReference type="Proteomes" id="UP000626026"/>
    </source>
</evidence>
<dbReference type="RefSeq" id="WP_187783987.1">
    <property type="nucleotide sequence ID" value="NZ_JACTVA010000010.1"/>
</dbReference>
<evidence type="ECO:0000313" key="1">
    <source>
        <dbReference type="EMBL" id="MBC9206820.1"/>
    </source>
</evidence>
<proteinExistence type="predicted"/>
<protein>
    <submittedName>
        <fullName evidence="1">Uncharacterized protein</fullName>
    </submittedName>
</protein>
<gene>
    <name evidence="1" type="ORF">IBL26_08225</name>
</gene>
<sequence length="74" mass="8546">MTLGRTVPLSMSDALLDMLWERHLRGAYLPQHVVARLTMRGPTIQIRSVCATYRWLRHPDTQNGGFWRITPSLV</sequence>